<keyword evidence="4" id="KW-1134">Transmembrane beta strand</keyword>
<dbReference type="InterPro" id="IPR025885">
    <property type="entry name" value="PapC_N"/>
</dbReference>
<evidence type="ECO:0000256" key="4">
    <source>
        <dbReference type="ARBA" id="ARBA00022452"/>
    </source>
</evidence>
<keyword evidence="3 9" id="KW-0813">Transport</keyword>
<evidence type="ECO:0000313" key="14">
    <source>
        <dbReference type="Proteomes" id="UP000636811"/>
    </source>
</evidence>
<gene>
    <name evidence="13" type="ORF">IV433_17490</name>
</gene>
<feature type="domain" description="PapC-like C-terminal" evidence="11">
    <location>
        <begin position="773"/>
        <end position="829"/>
    </location>
</feature>
<dbReference type="InterPro" id="IPR043142">
    <property type="entry name" value="PapC-like_C_sf"/>
</dbReference>
<dbReference type="InterPro" id="IPR037224">
    <property type="entry name" value="PapC_N_sf"/>
</dbReference>
<evidence type="ECO:0000256" key="6">
    <source>
        <dbReference type="ARBA" id="ARBA00022729"/>
    </source>
</evidence>
<dbReference type="PROSITE" id="PS01151">
    <property type="entry name" value="FIMBRIAL_USHER"/>
    <property type="match status" value="1"/>
</dbReference>
<comment type="similarity">
    <text evidence="2 9">Belongs to the fimbrial export usher family.</text>
</comment>
<dbReference type="SUPFAM" id="SSF141729">
    <property type="entry name" value="FimD N-terminal domain-like"/>
    <property type="match status" value="1"/>
</dbReference>
<evidence type="ECO:0000256" key="2">
    <source>
        <dbReference type="ARBA" id="ARBA00008064"/>
    </source>
</evidence>
<sequence length="851" mass="92583">MILKVKNRIPSARNSRLPAPFYGVLCPIAVGVLMALFPVRSVLAEEAVQFNTDVLDVKERANIDLGQFSQPGYVMPGKYQLSLHVNKFDIPDQSVEFLAPEGDPKGSEACLTPEMVGKFGLKAATLKGATWWHENQCLDLKSLDGITATADLGTGALNINVPQAYMEYTSETWEPPSHWDNGIAGVLFDYNVNAMNSSQSDGGRSRTVSGNGTTGVNLGPWRLRADWQAQYNKSTGENSTTQKNWDWNRFYAYRAVTSLRAKMVLGETSLNSAMFDSFRFSGASLVTDDNQLPPNLRGYAPEVVGVAKTNAKVTISQQGQVLYETTVAAGPFRIQDLNSAVSGKLDVKVEEQDGSISTFTVDTASIPYLTRPGLVRYKVSAGKPEDYSHHMQGPDFATGEFSWGVNSGWSLYGGALLAGDYNAASLGVGRDLLAFGAMSVDVTQSQAQLPDEGTKSGKSFRVSYSKRFDEYDSQVTFAGYRFSEKNFMNMSQYLDRRYGENTSDGSDKELYTVTFNKQFRPLNISAYLNYSHQTYWDRDATDTWNLSVSNFFDVGRFKNVSVSVSAYRSQRDGSNDDGMYLSLSLPWGNGGSLSYNSQYSDGSNNRTVGYYNRLDENNNYRINAGTTSDGQGTGSGYFTHDGDKASMTANASYTGSEYNAYGISMQGGLTATAQGAALHRISTPGGTRMMVDTDGVSDVPVHGSGGTVRTNSFGKAVVSDVSSYYRSSVNVDLDKLPDNVDATRSVVQDTLTEGAIGYRKFGILAGEKAMAIIRLADGSSPPFGAEIRNKQGTQTGIVGENGSTWLSGIRPGESMDVSWNDAVQCRIDLPSPLPEQGKGLLLPCRLLKKNN</sequence>
<dbReference type="PANTHER" id="PTHR30451:SF10">
    <property type="entry name" value="OUTER MEMBRANE USHER PROTEIN YFCU-RELATED"/>
    <property type="match status" value="1"/>
</dbReference>
<keyword evidence="7 9" id="KW-0472">Membrane</keyword>
<dbReference type="Gene3D" id="2.60.40.2610">
    <property type="entry name" value="Outer membrane usher protein FimD, plug domain"/>
    <property type="match status" value="1"/>
</dbReference>
<name>A0ABS0E832_9GAMM</name>
<dbReference type="RefSeq" id="WP_195815219.1">
    <property type="nucleotide sequence ID" value="NZ_JADOBI010000008.1"/>
</dbReference>
<dbReference type="InterPro" id="IPR025949">
    <property type="entry name" value="PapC-like_C"/>
</dbReference>
<proteinExistence type="inferred from homology"/>
<keyword evidence="10" id="KW-1133">Transmembrane helix</keyword>
<keyword evidence="5 9" id="KW-0812">Transmembrane</keyword>
<dbReference type="Gene3D" id="3.10.20.410">
    <property type="match status" value="1"/>
</dbReference>
<dbReference type="NCBIfam" id="NF011812">
    <property type="entry name" value="PRK15284.1"/>
    <property type="match status" value="1"/>
</dbReference>
<dbReference type="InterPro" id="IPR018030">
    <property type="entry name" value="Fimbrial_membr_usher_CS"/>
</dbReference>
<evidence type="ECO:0000256" key="10">
    <source>
        <dbReference type="SAM" id="Phobius"/>
    </source>
</evidence>
<dbReference type="Pfam" id="PF00577">
    <property type="entry name" value="Usher"/>
    <property type="match status" value="1"/>
</dbReference>
<dbReference type="Pfam" id="PF13953">
    <property type="entry name" value="PapC_C"/>
    <property type="match status" value="1"/>
</dbReference>
<protein>
    <submittedName>
        <fullName evidence="13">Outer membrane usher protein</fullName>
    </submittedName>
</protein>
<keyword evidence="6" id="KW-0732">Signal</keyword>
<dbReference type="Gene3D" id="2.60.40.3110">
    <property type="match status" value="1"/>
</dbReference>
<feature type="transmembrane region" description="Helical" evidence="10">
    <location>
        <begin position="21"/>
        <end position="39"/>
    </location>
</feature>
<reference evidence="13 14" key="1">
    <citation type="submission" date="2020-11" db="EMBL/GenBank/DDBJ databases">
        <title>Taxonomic investigation of Rahnella strains.</title>
        <authorList>
            <person name="Lee S.D."/>
        </authorList>
    </citation>
    <scope>NUCLEOTIDE SEQUENCE [LARGE SCALE GENOMIC DNA]</scope>
    <source>
        <strain evidence="13 14">SAP-17</strain>
    </source>
</reference>
<dbReference type="Pfam" id="PF13954">
    <property type="entry name" value="PapC_N"/>
    <property type="match status" value="1"/>
</dbReference>
<evidence type="ECO:0000256" key="1">
    <source>
        <dbReference type="ARBA" id="ARBA00004571"/>
    </source>
</evidence>
<evidence type="ECO:0000256" key="3">
    <source>
        <dbReference type="ARBA" id="ARBA00022448"/>
    </source>
</evidence>
<dbReference type="PANTHER" id="PTHR30451">
    <property type="entry name" value="OUTER MEMBRANE USHER PROTEIN"/>
    <property type="match status" value="1"/>
</dbReference>
<dbReference type="InterPro" id="IPR042186">
    <property type="entry name" value="FimD_plug_dom"/>
</dbReference>
<feature type="domain" description="PapC N-terminal" evidence="12">
    <location>
        <begin position="49"/>
        <end position="194"/>
    </location>
</feature>
<comment type="subcellular location">
    <subcellularLocation>
        <location evidence="1 9">Cell outer membrane</location>
        <topology evidence="1 9">Multi-pass membrane protein</topology>
    </subcellularLocation>
</comment>
<accession>A0ABS0E832</accession>
<keyword evidence="9" id="KW-1029">Fimbrium biogenesis</keyword>
<evidence type="ECO:0000256" key="7">
    <source>
        <dbReference type="ARBA" id="ARBA00023136"/>
    </source>
</evidence>
<evidence type="ECO:0000259" key="11">
    <source>
        <dbReference type="Pfam" id="PF13953"/>
    </source>
</evidence>
<evidence type="ECO:0000256" key="9">
    <source>
        <dbReference type="RuleBase" id="RU003884"/>
    </source>
</evidence>
<evidence type="ECO:0000256" key="5">
    <source>
        <dbReference type="ARBA" id="ARBA00022692"/>
    </source>
</evidence>
<dbReference type="Gene3D" id="2.60.40.2070">
    <property type="match status" value="1"/>
</dbReference>
<evidence type="ECO:0000256" key="8">
    <source>
        <dbReference type="ARBA" id="ARBA00023237"/>
    </source>
</evidence>
<dbReference type="EMBL" id="JADOBI010000008">
    <property type="protein sequence ID" value="MBF7981211.1"/>
    <property type="molecule type" value="Genomic_DNA"/>
</dbReference>
<evidence type="ECO:0000259" key="12">
    <source>
        <dbReference type="Pfam" id="PF13954"/>
    </source>
</evidence>
<dbReference type="Proteomes" id="UP000636811">
    <property type="component" value="Unassembled WGS sequence"/>
</dbReference>
<keyword evidence="14" id="KW-1185">Reference proteome</keyword>
<dbReference type="InterPro" id="IPR000015">
    <property type="entry name" value="Fimb_usher"/>
</dbReference>
<evidence type="ECO:0000313" key="13">
    <source>
        <dbReference type="EMBL" id="MBF7981211.1"/>
    </source>
</evidence>
<comment type="caution">
    <text evidence="13">The sequence shown here is derived from an EMBL/GenBank/DDBJ whole genome shotgun (WGS) entry which is preliminary data.</text>
</comment>
<organism evidence="13 14">
    <name type="scientific">Rahnella laticis</name>
    <dbReference type="NCBI Taxonomy" id="2787622"/>
    <lineage>
        <taxon>Bacteria</taxon>
        <taxon>Pseudomonadati</taxon>
        <taxon>Pseudomonadota</taxon>
        <taxon>Gammaproteobacteria</taxon>
        <taxon>Enterobacterales</taxon>
        <taxon>Yersiniaceae</taxon>
        <taxon>Rahnella</taxon>
    </lineage>
</organism>
<keyword evidence="8 9" id="KW-0998">Cell outer membrane</keyword>